<evidence type="ECO:0000313" key="3">
    <source>
        <dbReference type="EMBL" id="AIU70883.1"/>
    </source>
</evidence>
<dbReference type="KEGG" id="teu:TEU_11385"/>
<dbReference type="Gene3D" id="3.40.50.150">
    <property type="entry name" value="Vaccinia Virus protein VP39"/>
    <property type="match status" value="1"/>
</dbReference>
<keyword evidence="4" id="KW-1185">Reference proteome</keyword>
<dbReference type="GeneID" id="25154030"/>
<dbReference type="STRING" id="1505907.TEU_11385"/>
<organism evidence="3 4">
    <name type="scientific">Thermococcus eurythermalis</name>
    <dbReference type="NCBI Taxonomy" id="1505907"/>
    <lineage>
        <taxon>Archaea</taxon>
        <taxon>Methanobacteriati</taxon>
        <taxon>Methanobacteriota</taxon>
        <taxon>Thermococci</taxon>
        <taxon>Thermococcales</taxon>
        <taxon>Thermococcaceae</taxon>
        <taxon>Thermococcus</taxon>
    </lineage>
</organism>
<dbReference type="AlphaFoldDB" id="A0A097QWP3"/>
<gene>
    <name evidence="3" type="ORF">TEU_11385</name>
</gene>
<dbReference type="OrthoDB" id="147504at2157"/>
<dbReference type="CDD" id="cd02440">
    <property type="entry name" value="AdoMet_MTases"/>
    <property type="match status" value="1"/>
</dbReference>
<keyword evidence="3" id="KW-0830">Ubiquinone</keyword>
<dbReference type="GO" id="GO:0016740">
    <property type="term" value="F:transferase activity"/>
    <property type="evidence" value="ECO:0007669"/>
    <property type="project" value="UniProtKB-KW"/>
</dbReference>
<dbReference type="InterPro" id="IPR029063">
    <property type="entry name" value="SAM-dependent_MTases_sf"/>
</dbReference>
<dbReference type="SUPFAM" id="SSF53335">
    <property type="entry name" value="S-adenosyl-L-methionine-dependent methyltransferases"/>
    <property type="match status" value="1"/>
</dbReference>
<dbReference type="Proteomes" id="UP000029980">
    <property type="component" value="Chromosome"/>
</dbReference>
<dbReference type="RefSeq" id="WP_050003840.1">
    <property type="nucleotide sequence ID" value="NZ_CP008887.1"/>
</dbReference>
<name>A0A097QWP3_9EURY</name>
<proteinExistence type="predicted"/>
<evidence type="ECO:0000259" key="2">
    <source>
        <dbReference type="Pfam" id="PF13649"/>
    </source>
</evidence>
<accession>A0A097QWP3</accession>
<dbReference type="EMBL" id="CP008887">
    <property type="protein sequence ID" value="AIU70883.1"/>
    <property type="molecule type" value="Genomic_DNA"/>
</dbReference>
<dbReference type="HOGENOM" id="CLU_102060_0_0_2"/>
<sequence length="240" mass="27446">MFRNLGVTFEPTYEEKLWLYDPRSETGRKRLERMKELLRDVLPRLGGKALDVGCGMGISTLALEGLGFEVVGIDTQEELVKKAKEIARELGHKAEFNVMDARNLDFPDESFDLVAFLGNPLPHMSVYDFDSAVGEAFCVLKRGGVLVIEYADWVRLLHENYREVLVEEPFTSFHVGLDTLTGTVDRLFVNFEKGYLFRTRINVWAPWIVEFVLRKAGFDVKTHYRGTFSVVTVGTKRENI</sequence>
<evidence type="ECO:0000313" key="4">
    <source>
        <dbReference type="Proteomes" id="UP000029980"/>
    </source>
</evidence>
<protein>
    <submittedName>
        <fullName evidence="3">Ubiquinone biosynthesis protein UbiE</fullName>
    </submittedName>
</protein>
<feature type="domain" description="Methyltransferase" evidence="2">
    <location>
        <begin position="50"/>
        <end position="144"/>
    </location>
</feature>
<dbReference type="PANTHER" id="PTHR43861">
    <property type="entry name" value="TRANS-ACONITATE 2-METHYLTRANSFERASE-RELATED"/>
    <property type="match status" value="1"/>
</dbReference>
<dbReference type="Pfam" id="PF13649">
    <property type="entry name" value="Methyltransf_25"/>
    <property type="match status" value="1"/>
</dbReference>
<reference evidence="3 4" key="1">
    <citation type="journal article" date="2015" name="Int. J. Syst. Evol. Microbiol.">
        <title>Thermococcus eurythermalis sp. nov., a conditional piezophilic hyperthermophilic archaeon with a wide temperature range isolated from an oil-immersed chimney in the Guaymas Basin.</title>
        <authorList>
            <person name="Zhao W."/>
            <person name="Zeng X."/>
            <person name="Xiao X."/>
        </authorList>
    </citation>
    <scope>NUCLEOTIDE SEQUENCE [LARGE SCALE GENOMIC DNA]</scope>
    <source>
        <strain evidence="3 4">A501</strain>
    </source>
</reference>
<dbReference type="InterPro" id="IPR041698">
    <property type="entry name" value="Methyltransf_25"/>
</dbReference>
<keyword evidence="1" id="KW-0808">Transferase</keyword>
<evidence type="ECO:0000256" key="1">
    <source>
        <dbReference type="ARBA" id="ARBA00022679"/>
    </source>
</evidence>